<keyword evidence="2" id="KW-0805">Transcription regulation</keyword>
<comment type="caution">
    <text evidence="6">The sequence shown here is derived from an EMBL/GenBank/DDBJ whole genome shotgun (WGS) entry which is preliminary data.</text>
</comment>
<feature type="domain" description="HTH lysR-type" evidence="5">
    <location>
        <begin position="1"/>
        <end position="59"/>
    </location>
</feature>
<dbReference type="CDD" id="cd08422">
    <property type="entry name" value="PBP2_CrgA_like"/>
    <property type="match status" value="1"/>
</dbReference>
<accession>A0A3A3FMP5</accession>
<proteinExistence type="inferred from homology"/>
<dbReference type="AlphaFoldDB" id="A0A3A3FMP5"/>
<dbReference type="InterPro" id="IPR058163">
    <property type="entry name" value="LysR-type_TF_proteobact-type"/>
</dbReference>
<dbReference type="RefSeq" id="WP_119767412.1">
    <property type="nucleotide sequence ID" value="NZ_QYUO01000001.1"/>
</dbReference>
<dbReference type="GO" id="GO:0003700">
    <property type="term" value="F:DNA-binding transcription factor activity"/>
    <property type="evidence" value="ECO:0007669"/>
    <property type="project" value="InterPro"/>
</dbReference>
<keyword evidence="7" id="KW-1185">Reference proteome</keyword>
<dbReference type="GO" id="GO:0006351">
    <property type="term" value="P:DNA-templated transcription"/>
    <property type="evidence" value="ECO:0007669"/>
    <property type="project" value="TreeGrafter"/>
</dbReference>
<gene>
    <name evidence="6" type="ORF">D3871_02140</name>
</gene>
<dbReference type="InterPro" id="IPR036390">
    <property type="entry name" value="WH_DNA-bd_sf"/>
</dbReference>
<keyword evidence="3" id="KW-0238">DNA-binding</keyword>
<dbReference type="FunFam" id="1.10.10.10:FF:000001">
    <property type="entry name" value="LysR family transcriptional regulator"/>
    <property type="match status" value="1"/>
</dbReference>
<evidence type="ECO:0000256" key="3">
    <source>
        <dbReference type="ARBA" id="ARBA00023125"/>
    </source>
</evidence>
<dbReference type="GO" id="GO:0043565">
    <property type="term" value="F:sequence-specific DNA binding"/>
    <property type="evidence" value="ECO:0007669"/>
    <property type="project" value="TreeGrafter"/>
</dbReference>
<protein>
    <submittedName>
        <fullName evidence="6">LysR family transcriptional regulator</fullName>
    </submittedName>
</protein>
<dbReference type="Pfam" id="PF03466">
    <property type="entry name" value="LysR_substrate"/>
    <property type="match status" value="1"/>
</dbReference>
<dbReference type="PANTHER" id="PTHR30537:SF5">
    <property type="entry name" value="HTH-TYPE TRANSCRIPTIONAL ACTIVATOR TTDR-RELATED"/>
    <property type="match status" value="1"/>
</dbReference>
<dbReference type="OrthoDB" id="9786526at2"/>
<dbReference type="InterPro" id="IPR000847">
    <property type="entry name" value="LysR_HTH_N"/>
</dbReference>
<dbReference type="SUPFAM" id="SSF46785">
    <property type="entry name" value="Winged helix' DNA-binding domain"/>
    <property type="match status" value="1"/>
</dbReference>
<dbReference type="PANTHER" id="PTHR30537">
    <property type="entry name" value="HTH-TYPE TRANSCRIPTIONAL REGULATOR"/>
    <property type="match status" value="1"/>
</dbReference>
<evidence type="ECO:0000313" key="6">
    <source>
        <dbReference type="EMBL" id="RJF97462.1"/>
    </source>
</evidence>
<organism evidence="6 7">
    <name type="scientific">Noviherbaspirillum saxi</name>
    <dbReference type="NCBI Taxonomy" id="2320863"/>
    <lineage>
        <taxon>Bacteria</taxon>
        <taxon>Pseudomonadati</taxon>
        <taxon>Pseudomonadota</taxon>
        <taxon>Betaproteobacteria</taxon>
        <taxon>Burkholderiales</taxon>
        <taxon>Oxalobacteraceae</taxon>
        <taxon>Noviherbaspirillum</taxon>
    </lineage>
</organism>
<evidence type="ECO:0000313" key="7">
    <source>
        <dbReference type="Proteomes" id="UP000265955"/>
    </source>
</evidence>
<evidence type="ECO:0000259" key="5">
    <source>
        <dbReference type="PROSITE" id="PS50931"/>
    </source>
</evidence>
<dbReference type="Gene3D" id="3.40.190.290">
    <property type="match status" value="1"/>
</dbReference>
<sequence length="305" mass="33789">MDRLQSMRVFSKVVEQGSFARAAQALDMSNAVVTRLVADLEDHLGTRLLNRTTRKLSLTETGHAYLERVLQILQEIEDAEAIASSQAKKPAGILRIYSHLGFGQQQLAHVLPVYASLYPDVTLDVTLSDRTVDLVEDRFDVGIFIDFQKFDAGMIARQLAVSEALLCASPEYVKRHGAPEDLEDITHHSCLNFSYEQLRHHWPVKGPDGGTVNIPVSGKVVSNNGDLLRHCAIAGMGITIRPSFALGDDLAAGRLVRLLPGHELGRLPVMLVYPSRRLLSAKVRTFVDFMAKQFPRPEADPWQAA</sequence>
<name>A0A3A3FMP5_9BURK</name>
<keyword evidence="4" id="KW-0804">Transcription</keyword>
<dbReference type="InterPro" id="IPR036388">
    <property type="entry name" value="WH-like_DNA-bd_sf"/>
</dbReference>
<dbReference type="Gene3D" id="1.10.10.10">
    <property type="entry name" value="Winged helix-like DNA-binding domain superfamily/Winged helix DNA-binding domain"/>
    <property type="match status" value="1"/>
</dbReference>
<dbReference type="SUPFAM" id="SSF53850">
    <property type="entry name" value="Periplasmic binding protein-like II"/>
    <property type="match status" value="1"/>
</dbReference>
<dbReference type="EMBL" id="QYUO01000001">
    <property type="protein sequence ID" value="RJF97462.1"/>
    <property type="molecule type" value="Genomic_DNA"/>
</dbReference>
<dbReference type="Proteomes" id="UP000265955">
    <property type="component" value="Unassembled WGS sequence"/>
</dbReference>
<comment type="similarity">
    <text evidence="1">Belongs to the LysR transcriptional regulatory family.</text>
</comment>
<evidence type="ECO:0000256" key="1">
    <source>
        <dbReference type="ARBA" id="ARBA00009437"/>
    </source>
</evidence>
<dbReference type="InterPro" id="IPR005119">
    <property type="entry name" value="LysR_subst-bd"/>
</dbReference>
<evidence type="ECO:0000256" key="4">
    <source>
        <dbReference type="ARBA" id="ARBA00023163"/>
    </source>
</evidence>
<evidence type="ECO:0000256" key="2">
    <source>
        <dbReference type="ARBA" id="ARBA00023015"/>
    </source>
</evidence>
<reference evidence="7" key="1">
    <citation type="submission" date="2018-09" db="EMBL/GenBank/DDBJ databases">
        <authorList>
            <person name="Zhu H."/>
        </authorList>
    </citation>
    <scope>NUCLEOTIDE SEQUENCE [LARGE SCALE GENOMIC DNA]</scope>
    <source>
        <strain evidence="7">K1R23-30</strain>
    </source>
</reference>
<dbReference type="Pfam" id="PF00126">
    <property type="entry name" value="HTH_1"/>
    <property type="match status" value="1"/>
</dbReference>
<dbReference type="PROSITE" id="PS50931">
    <property type="entry name" value="HTH_LYSR"/>
    <property type="match status" value="1"/>
</dbReference>